<reference evidence="1" key="1">
    <citation type="submission" date="2021-02" db="EMBL/GenBank/DDBJ databases">
        <title>Genome-Resolved Metagenomics of a Microbial Community Performing Photosynthetic Biological Nutrient Removal.</title>
        <authorList>
            <person name="Mcdaniel E.A."/>
        </authorList>
    </citation>
    <scope>NUCLEOTIDE SEQUENCE</scope>
    <source>
        <strain evidence="1">UWPOB_OBS1</strain>
    </source>
</reference>
<accession>A0A8J7PFH7</accession>
<dbReference type="AlphaFoldDB" id="A0A8J7PFH7"/>
<gene>
    <name evidence="1" type="ORF">J0M35_01505</name>
</gene>
<evidence type="ECO:0000313" key="1">
    <source>
        <dbReference type="EMBL" id="MBN8659010.1"/>
    </source>
</evidence>
<protein>
    <submittedName>
        <fullName evidence="1">Uncharacterized protein</fullName>
    </submittedName>
</protein>
<organism evidence="1 2">
    <name type="scientific">Candidatus Obscuribacter phosphatis</name>
    <dbReference type="NCBI Taxonomy" id="1906157"/>
    <lineage>
        <taxon>Bacteria</taxon>
        <taxon>Bacillati</taxon>
        <taxon>Candidatus Melainabacteria</taxon>
        <taxon>Candidatus Obscuribacterales</taxon>
        <taxon>Candidatus Obscuribacteraceae</taxon>
        <taxon>Candidatus Obscuribacter</taxon>
    </lineage>
</organism>
<dbReference type="EMBL" id="JAFLCK010000001">
    <property type="protein sequence ID" value="MBN8659010.1"/>
    <property type="molecule type" value="Genomic_DNA"/>
</dbReference>
<proteinExistence type="predicted"/>
<evidence type="ECO:0000313" key="2">
    <source>
        <dbReference type="Proteomes" id="UP000664277"/>
    </source>
</evidence>
<sequence>MTKRLRIAKPEIIEYRQLRAAAGGSGSSGGGSGSGGYKAGERVVCTVFDSDKHGYKVVIQKDNLPAVLASCQVRKPGEEIVSVFVCVHNGRILLSEIFSGTS</sequence>
<name>A0A8J7PFH7_9BACT</name>
<comment type="caution">
    <text evidence="1">The sequence shown here is derived from an EMBL/GenBank/DDBJ whole genome shotgun (WGS) entry which is preliminary data.</text>
</comment>
<dbReference type="Proteomes" id="UP000664277">
    <property type="component" value="Unassembled WGS sequence"/>
</dbReference>